<dbReference type="PANTHER" id="PTHR42648:SF11">
    <property type="entry name" value="TRANSPOSON TY4-P GAG-POL POLYPROTEIN"/>
    <property type="match status" value="1"/>
</dbReference>
<dbReference type="InterPro" id="IPR039537">
    <property type="entry name" value="Retrotran_Ty1/copia-like"/>
</dbReference>
<keyword evidence="3" id="KW-0255">Endonuclease</keyword>
<keyword evidence="7" id="KW-0695">RNA-directed DNA polymerase</keyword>
<proteinExistence type="predicted"/>
<dbReference type="Gene3D" id="3.30.420.10">
    <property type="entry name" value="Ribonuclease H-like superfamily/Ribonuclease H"/>
    <property type="match status" value="1"/>
</dbReference>
<evidence type="ECO:0000256" key="3">
    <source>
        <dbReference type="ARBA" id="ARBA00022759"/>
    </source>
</evidence>
<protein>
    <recommendedName>
        <fullName evidence="10">Integrase catalytic domain-containing protein</fullName>
    </recommendedName>
</protein>
<evidence type="ECO:0000256" key="7">
    <source>
        <dbReference type="ARBA" id="ARBA00022918"/>
    </source>
</evidence>
<name>A0A8K0CQ03_IGNLU</name>
<dbReference type="GO" id="GO:0006310">
    <property type="term" value="P:DNA recombination"/>
    <property type="evidence" value="ECO:0007669"/>
    <property type="project" value="UniProtKB-KW"/>
</dbReference>
<dbReference type="EMBL" id="VTPC01065146">
    <property type="protein sequence ID" value="KAF2889581.1"/>
    <property type="molecule type" value="Genomic_DNA"/>
</dbReference>
<evidence type="ECO:0000256" key="8">
    <source>
        <dbReference type="ARBA" id="ARBA00022932"/>
    </source>
</evidence>
<evidence type="ECO:0000256" key="1">
    <source>
        <dbReference type="ARBA" id="ARBA00022722"/>
    </source>
</evidence>
<keyword evidence="1" id="KW-0540">Nuclease</keyword>
<keyword evidence="12" id="KW-1185">Reference proteome</keyword>
<gene>
    <name evidence="11" type="ORF">ILUMI_16591</name>
</gene>
<evidence type="ECO:0000256" key="9">
    <source>
        <dbReference type="ARBA" id="ARBA00023172"/>
    </source>
</evidence>
<feature type="domain" description="Integrase catalytic" evidence="10">
    <location>
        <begin position="12"/>
        <end position="182"/>
    </location>
</feature>
<organism evidence="11 12">
    <name type="scientific">Ignelater luminosus</name>
    <name type="common">Cucubano</name>
    <name type="synonym">Pyrophorus luminosus</name>
    <dbReference type="NCBI Taxonomy" id="2038154"/>
    <lineage>
        <taxon>Eukaryota</taxon>
        <taxon>Metazoa</taxon>
        <taxon>Ecdysozoa</taxon>
        <taxon>Arthropoda</taxon>
        <taxon>Hexapoda</taxon>
        <taxon>Insecta</taxon>
        <taxon>Pterygota</taxon>
        <taxon>Neoptera</taxon>
        <taxon>Endopterygota</taxon>
        <taxon>Coleoptera</taxon>
        <taxon>Polyphaga</taxon>
        <taxon>Elateriformia</taxon>
        <taxon>Elateroidea</taxon>
        <taxon>Elateridae</taxon>
        <taxon>Agrypninae</taxon>
        <taxon>Pyrophorini</taxon>
        <taxon>Ignelater</taxon>
    </lineage>
</organism>
<accession>A0A8K0CQ03</accession>
<keyword evidence="2" id="KW-0479">Metal-binding</keyword>
<keyword evidence="8" id="KW-0548">Nucleotidyltransferase</keyword>
<evidence type="ECO:0000256" key="6">
    <source>
        <dbReference type="ARBA" id="ARBA00022908"/>
    </source>
</evidence>
<keyword evidence="4" id="KW-0378">Hydrolase</keyword>
<dbReference type="GO" id="GO:0003887">
    <property type="term" value="F:DNA-directed DNA polymerase activity"/>
    <property type="evidence" value="ECO:0007669"/>
    <property type="project" value="UniProtKB-KW"/>
</dbReference>
<sequence>MHHLSFDTRVGCPTKPGELTNIDVCGPRPEPSVSGKRYFVDFKDNFSKYRSVYFLKEKSEVKEKLEQFLAEVNVAGHIVKELLTDGSKDFNNVAVQNITRKAGLQHRLSMPYTRQQNGAGKQDNRTLVETETTMLHAKNLQEKLWDEAVNTATYISNRTEPTPQQASHLMKFGMGKQHTLII</sequence>
<dbReference type="InterPro" id="IPR012337">
    <property type="entry name" value="RNaseH-like_sf"/>
</dbReference>
<dbReference type="GO" id="GO:0046872">
    <property type="term" value="F:metal ion binding"/>
    <property type="evidence" value="ECO:0007669"/>
    <property type="project" value="UniProtKB-KW"/>
</dbReference>
<keyword evidence="6" id="KW-0229">DNA integration</keyword>
<dbReference type="Proteomes" id="UP000801492">
    <property type="component" value="Unassembled WGS sequence"/>
</dbReference>
<reference evidence="11" key="1">
    <citation type="submission" date="2019-08" db="EMBL/GenBank/DDBJ databases">
        <title>The genome of the North American firefly Photinus pyralis.</title>
        <authorList>
            <consortium name="Photinus pyralis genome working group"/>
            <person name="Fallon T.R."/>
            <person name="Sander Lower S.E."/>
            <person name="Weng J.-K."/>
        </authorList>
    </citation>
    <scope>NUCLEOTIDE SEQUENCE</scope>
    <source>
        <strain evidence="11">TRF0915ILg1</strain>
        <tissue evidence="11">Whole body</tissue>
    </source>
</reference>
<evidence type="ECO:0000256" key="2">
    <source>
        <dbReference type="ARBA" id="ARBA00022723"/>
    </source>
</evidence>
<dbReference type="GO" id="GO:0015074">
    <property type="term" value="P:DNA integration"/>
    <property type="evidence" value="ECO:0007669"/>
    <property type="project" value="UniProtKB-KW"/>
</dbReference>
<dbReference type="AlphaFoldDB" id="A0A8K0CQ03"/>
<keyword evidence="8" id="KW-0239">DNA-directed DNA polymerase</keyword>
<dbReference type="InterPro" id="IPR001584">
    <property type="entry name" value="Integrase_cat-core"/>
</dbReference>
<keyword evidence="9" id="KW-0233">DNA recombination</keyword>
<comment type="caution">
    <text evidence="11">The sequence shown here is derived from an EMBL/GenBank/DDBJ whole genome shotgun (WGS) entry which is preliminary data.</text>
</comment>
<evidence type="ECO:0000313" key="11">
    <source>
        <dbReference type="EMBL" id="KAF2889581.1"/>
    </source>
</evidence>
<dbReference type="GO" id="GO:0016787">
    <property type="term" value="F:hydrolase activity"/>
    <property type="evidence" value="ECO:0007669"/>
    <property type="project" value="UniProtKB-KW"/>
</dbReference>
<evidence type="ECO:0000259" key="10">
    <source>
        <dbReference type="PROSITE" id="PS50994"/>
    </source>
</evidence>
<keyword evidence="5" id="KW-0460">Magnesium</keyword>
<keyword evidence="8" id="KW-0808">Transferase</keyword>
<dbReference type="PANTHER" id="PTHR42648">
    <property type="entry name" value="TRANSPOSASE, PUTATIVE-RELATED"/>
    <property type="match status" value="1"/>
</dbReference>
<evidence type="ECO:0000313" key="12">
    <source>
        <dbReference type="Proteomes" id="UP000801492"/>
    </source>
</evidence>
<dbReference type="GO" id="GO:0004519">
    <property type="term" value="F:endonuclease activity"/>
    <property type="evidence" value="ECO:0007669"/>
    <property type="project" value="UniProtKB-KW"/>
</dbReference>
<dbReference type="PROSITE" id="PS50994">
    <property type="entry name" value="INTEGRASE"/>
    <property type="match status" value="1"/>
</dbReference>
<dbReference type="InterPro" id="IPR036397">
    <property type="entry name" value="RNaseH_sf"/>
</dbReference>
<evidence type="ECO:0000256" key="5">
    <source>
        <dbReference type="ARBA" id="ARBA00022842"/>
    </source>
</evidence>
<evidence type="ECO:0000256" key="4">
    <source>
        <dbReference type="ARBA" id="ARBA00022801"/>
    </source>
</evidence>
<dbReference type="SUPFAM" id="SSF53098">
    <property type="entry name" value="Ribonuclease H-like"/>
    <property type="match status" value="1"/>
</dbReference>
<dbReference type="OrthoDB" id="6772736at2759"/>
<dbReference type="GO" id="GO:0003964">
    <property type="term" value="F:RNA-directed DNA polymerase activity"/>
    <property type="evidence" value="ECO:0007669"/>
    <property type="project" value="UniProtKB-KW"/>
</dbReference>
<dbReference type="GO" id="GO:0003676">
    <property type="term" value="F:nucleic acid binding"/>
    <property type="evidence" value="ECO:0007669"/>
    <property type="project" value="InterPro"/>
</dbReference>